<dbReference type="InterPro" id="IPR007271">
    <property type="entry name" value="Nuc_sug_transpt"/>
</dbReference>
<keyword evidence="9" id="KW-1185">Reference proteome</keyword>
<proteinExistence type="inferred from homology"/>
<feature type="transmembrane region" description="Helical" evidence="7">
    <location>
        <begin position="229"/>
        <end position="246"/>
    </location>
</feature>
<evidence type="ECO:0000256" key="1">
    <source>
        <dbReference type="ARBA" id="ARBA00004141"/>
    </source>
</evidence>
<comment type="similarity">
    <text evidence="2">Belongs to the nucleotide-sugar transporter family. SLC35A subfamily.</text>
</comment>
<feature type="transmembrane region" description="Helical" evidence="7">
    <location>
        <begin position="133"/>
        <end position="152"/>
    </location>
</feature>
<keyword evidence="3" id="KW-0762">Sugar transport</keyword>
<evidence type="ECO:0000256" key="2">
    <source>
        <dbReference type="ARBA" id="ARBA00009976"/>
    </source>
</evidence>
<dbReference type="OrthoDB" id="419167at2759"/>
<feature type="transmembrane region" description="Helical" evidence="7">
    <location>
        <begin position="266"/>
        <end position="284"/>
    </location>
</feature>
<evidence type="ECO:0000313" key="8">
    <source>
        <dbReference type="EMBL" id="KAF0752444.1"/>
    </source>
</evidence>
<evidence type="ECO:0000256" key="6">
    <source>
        <dbReference type="ARBA" id="ARBA00023136"/>
    </source>
</evidence>
<dbReference type="GO" id="GO:0000139">
    <property type="term" value="C:Golgi membrane"/>
    <property type="evidence" value="ECO:0007669"/>
    <property type="project" value="InterPro"/>
</dbReference>
<comment type="subcellular location">
    <subcellularLocation>
        <location evidence="1">Membrane</location>
        <topology evidence="1">Multi-pass membrane protein</topology>
    </subcellularLocation>
</comment>
<dbReference type="InterPro" id="IPR037185">
    <property type="entry name" value="EmrE-like"/>
</dbReference>
<accession>A0A6G0YAQ5</accession>
<dbReference type="PANTHER" id="PTHR10231">
    <property type="entry name" value="NUCLEOTIDE-SUGAR TRANSMEMBRANE TRANSPORTER"/>
    <property type="match status" value="1"/>
</dbReference>
<feature type="transmembrane region" description="Helical" evidence="7">
    <location>
        <begin position="291"/>
        <end position="311"/>
    </location>
</feature>
<evidence type="ECO:0000256" key="5">
    <source>
        <dbReference type="ARBA" id="ARBA00022989"/>
    </source>
</evidence>
<dbReference type="PIRSF" id="PIRSF005799">
    <property type="entry name" value="UDP-gal_transpt"/>
    <property type="match status" value="1"/>
</dbReference>
<keyword evidence="4 7" id="KW-0812">Transmembrane</keyword>
<organism evidence="8 9">
    <name type="scientific">Aphis craccivora</name>
    <name type="common">Cowpea aphid</name>
    <dbReference type="NCBI Taxonomy" id="307492"/>
    <lineage>
        <taxon>Eukaryota</taxon>
        <taxon>Metazoa</taxon>
        <taxon>Ecdysozoa</taxon>
        <taxon>Arthropoda</taxon>
        <taxon>Hexapoda</taxon>
        <taxon>Insecta</taxon>
        <taxon>Pterygota</taxon>
        <taxon>Neoptera</taxon>
        <taxon>Paraneoptera</taxon>
        <taxon>Hemiptera</taxon>
        <taxon>Sternorrhyncha</taxon>
        <taxon>Aphidomorpha</taxon>
        <taxon>Aphidoidea</taxon>
        <taxon>Aphididae</taxon>
        <taxon>Aphidini</taxon>
        <taxon>Aphis</taxon>
        <taxon>Aphis</taxon>
    </lineage>
</organism>
<feature type="transmembrane region" description="Helical" evidence="7">
    <location>
        <begin position="64"/>
        <end position="84"/>
    </location>
</feature>
<keyword evidence="6 7" id="KW-0472">Membrane</keyword>
<dbReference type="Proteomes" id="UP000478052">
    <property type="component" value="Unassembled WGS sequence"/>
</dbReference>
<feature type="transmembrane region" description="Helical" evidence="7">
    <location>
        <begin position="188"/>
        <end position="209"/>
    </location>
</feature>
<comment type="caution">
    <text evidence="8">The sequence shown here is derived from an EMBL/GenBank/DDBJ whole genome shotgun (WGS) entry which is preliminary data.</text>
</comment>
<feature type="transmembrane region" description="Helical" evidence="7">
    <location>
        <begin position="104"/>
        <end position="127"/>
    </location>
</feature>
<reference evidence="8 9" key="1">
    <citation type="submission" date="2019-08" db="EMBL/GenBank/DDBJ databases">
        <title>Whole genome of Aphis craccivora.</title>
        <authorList>
            <person name="Voronova N.V."/>
            <person name="Shulinski R.S."/>
            <person name="Bandarenka Y.V."/>
            <person name="Zhorov D.G."/>
            <person name="Warner D."/>
        </authorList>
    </citation>
    <scope>NUCLEOTIDE SEQUENCE [LARGE SCALE GENOMIC DNA]</scope>
    <source>
        <strain evidence="8">180601</strain>
        <tissue evidence="8">Whole Body</tissue>
    </source>
</reference>
<evidence type="ECO:0000256" key="4">
    <source>
        <dbReference type="ARBA" id="ARBA00022692"/>
    </source>
</evidence>
<evidence type="ECO:0000256" key="3">
    <source>
        <dbReference type="ARBA" id="ARBA00022597"/>
    </source>
</evidence>
<feature type="transmembrane region" description="Helical" evidence="7">
    <location>
        <begin position="25"/>
        <end position="44"/>
    </location>
</feature>
<sequence>MYKLLSSIHVHCGLSTTMTWKSSNWASLFPTKTSFVVFVLYIALSMNHGLLVKLSQEKGIYNYNIVSVIILTEVTKLVISFFLFCKDNPIRNIIYQTRENYTVLILYMVPAFLYCLYNNLAFVNLSIFDPTTYFILLQLRVILTGIVYQCLFKKDLSKIQWLSLVLLTVGCIIKELKMESNIQQQPYSLFISLLLMLTQILCSCLAGVYNEYLLKKGQGVNVNVYVQNIYMYTDSIFCNLLLWITFKHNEIKSNASETDIFKNYMVMFIVLNSAMYGVVTSLLLHSLNSIIKVFATAIELVLIAVLSWILLGYPITLQTMAAVCIVSCSVVVYAKNPITKSTLPNTNHDKNMINI</sequence>
<dbReference type="SUPFAM" id="SSF103481">
    <property type="entry name" value="Multidrug resistance efflux transporter EmrE"/>
    <property type="match status" value="1"/>
</dbReference>
<dbReference type="GO" id="GO:0015165">
    <property type="term" value="F:pyrimidine nucleotide-sugar transmembrane transporter activity"/>
    <property type="evidence" value="ECO:0007669"/>
    <property type="project" value="InterPro"/>
</dbReference>
<keyword evidence="5 7" id="KW-1133">Transmembrane helix</keyword>
<gene>
    <name evidence="8" type="ORF">FWK35_00021493</name>
</gene>
<evidence type="ECO:0000313" key="9">
    <source>
        <dbReference type="Proteomes" id="UP000478052"/>
    </source>
</evidence>
<dbReference type="EMBL" id="VUJU01005053">
    <property type="protein sequence ID" value="KAF0752444.1"/>
    <property type="molecule type" value="Genomic_DNA"/>
</dbReference>
<name>A0A6G0YAQ5_APHCR</name>
<dbReference type="Pfam" id="PF04142">
    <property type="entry name" value="Nuc_sug_transp"/>
    <property type="match status" value="1"/>
</dbReference>
<keyword evidence="3" id="KW-0813">Transport</keyword>
<evidence type="ECO:0000256" key="7">
    <source>
        <dbReference type="SAM" id="Phobius"/>
    </source>
</evidence>
<dbReference type="AlphaFoldDB" id="A0A6G0YAQ5"/>
<protein>
    <submittedName>
        <fullName evidence="8">UDP-galactose transporter senju</fullName>
    </submittedName>
</protein>